<name>A0ABV7NZI4_9PSEU</name>
<comment type="caution">
    <text evidence="2">The sequence shown here is derived from an EMBL/GenBank/DDBJ whole genome shotgun (WGS) entry which is preliminary data.</text>
</comment>
<feature type="domain" description="Beta-lactamase-related" evidence="1">
    <location>
        <begin position="14"/>
        <end position="332"/>
    </location>
</feature>
<dbReference type="Gene3D" id="3.40.710.10">
    <property type="entry name" value="DD-peptidase/beta-lactamase superfamily"/>
    <property type="match status" value="1"/>
</dbReference>
<dbReference type="PANTHER" id="PTHR46825">
    <property type="entry name" value="D-ALANYL-D-ALANINE-CARBOXYPEPTIDASE/ENDOPEPTIDASE AMPH"/>
    <property type="match status" value="1"/>
</dbReference>
<accession>A0ABV7NZI4</accession>
<protein>
    <submittedName>
        <fullName evidence="2">Serine hydrolase domain-containing protein</fullName>
        <ecNumber evidence="2">3.-.-.-</ecNumber>
    </submittedName>
</protein>
<dbReference type="InterPro" id="IPR001466">
    <property type="entry name" value="Beta-lactam-related"/>
</dbReference>
<evidence type="ECO:0000259" key="1">
    <source>
        <dbReference type="Pfam" id="PF00144"/>
    </source>
</evidence>
<reference evidence="3" key="1">
    <citation type="journal article" date="2019" name="Int. J. Syst. Evol. Microbiol.">
        <title>The Global Catalogue of Microorganisms (GCM) 10K type strain sequencing project: providing services to taxonomists for standard genome sequencing and annotation.</title>
        <authorList>
            <consortium name="The Broad Institute Genomics Platform"/>
            <consortium name="The Broad Institute Genome Sequencing Center for Infectious Disease"/>
            <person name="Wu L."/>
            <person name="Ma J."/>
        </authorList>
    </citation>
    <scope>NUCLEOTIDE SEQUENCE [LARGE SCALE GENOMIC DNA]</scope>
    <source>
        <strain evidence="3">CGMCC 4.7676</strain>
    </source>
</reference>
<dbReference type="RefSeq" id="WP_378240898.1">
    <property type="nucleotide sequence ID" value="NZ_JBHRWK010000030.1"/>
</dbReference>
<dbReference type="GO" id="GO:0016787">
    <property type="term" value="F:hydrolase activity"/>
    <property type="evidence" value="ECO:0007669"/>
    <property type="project" value="UniProtKB-KW"/>
</dbReference>
<keyword evidence="3" id="KW-1185">Reference proteome</keyword>
<proteinExistence type="predicted"/>
<dbReference type="InterPro" id="IPR012338">
    <property type="entry name" value="Beta-lactam/transpept-like"/>
</dbReference>
<evidence type="ECO:0000313" key="3">
    <source>
        <dbReference type="Proteomes" id="UP001595645"/>
    </source>
</evidence>
<dbReference type="SUPFAM" id="SSF56601">
    <property type="entry name" value="beta-lactamase/transpeptidase-like"/>
    <property type="match status" value="1"/>
</dbReference>
<gene>
    <name evidence="2" type="ORF">ACFOSH_21940</name>
</gene>
<sequence>MIGRSPLVVDRAIEQAAQEIVGQGATGVQIRSVRDGGVRTASAGLADVVAKSPVHDEGRFRIGSATKPFVATVLLQLVAEHRLRLDDPIEYHLPGLLPDGKTITVRMLLQHTSGLYEYLRSMPLTNDDFAKYRFKHFEPEDLVGLATAKPLDFRPGTAYSYANTNYLVLGMLIERIAGRPWGAEVTERIFAPLRMDHSSVPGDRIRIPGKHARGYQAVQRSLVDVTEMNPSLAGSAGALISTTADLDKFIRALVGGRLLSRPLLAEMTRPLPFTEGYALGLETRTTPCGVTVIGHSGGIPGYGTVAFTSLDGNRRVVASWTHGHDPGNDAARAVIDKVICA</sequence>
<dbReference type="Proteomes" id="UP001595645">
    <property type="component" value="Unassembled WGS sequence"/>
</dbReference>
<keyword evidence="2" id="KW-0378">Hydrolase</keyword>
<dbReference type="EMBL" id="JBHRWK010000030">
    <property type="protein sequence ID" value="MFC3452104.1"/>
    <property type="molecule type" value="Genomic_DNA"/>
</dbReference>
<evidence type="ECO:0000313" key="2">
    <source>
        <dbReference type="EMBL" id="MFC3452104.1"/>
    </source>
</evidence>
<dbReference type="InterPro" id="IPR050491">
    <property type="entry name" value="AmpC-like"/>
</dbReference>
<dbReference type="EC" id="3.-.-.-" evidence="2"/>
<dbReference type="PANTHER" id="PTHR46825:SF7">
    <property type="entry name" value="D-ALANYL-D-ALANINE CARBOXYPEPTIDASE"/>
    <property type="match status" value="1"/>
</dbReference>
<dbReference type="Pfam" id="PF00144">
    <property type="entry name" value="Beta-lactamase"/>
    <property type="match status" value="1"/>
</dbReference>
<organism evidence="2 3">
    <name type="scientific">Amycolatopsis speibonae</name>
    <dbReference type="NCBI Taxonomy" id="1450224"/>
    <lineage>
        <taxon>Bacteria</taxon>
        <taxon>Bacillati</taxon>
        <taxon>Actinomycetota</taxon>
        <taxon>Actinomycetes</taxon>
        <taxon>Pseudonocardiales</taxon>
        <taxon>Pseudonocardiaceae</taxon>
        <taxon>Amycolatopsis</taxon>
    </lineage>
</organism>